<evidence type="ECO:0000313" key="2">
    <source>
        <dbReference type="EMBL" id="KAF2747549.1"/>
    </source>
</evidence>
<dbReference type="AlphaFoldDB" id="A0A6A6VCV4"/>
<proteinExistence type="predicted"/>
<dbReference type="Proteomes" id="UP000799440">
    <property type="component" value="Unassembled WGS sequence"/>
</dbReference>
<evidence type="ECO:0000313" key="3">
    <source>
        <dbReference type="Proteomes" id="UP000799440"/>
    </source>
</evidence>
<protein>
    <submittedName>
        <fullName evidence="2">Uncharacterized protein</fullName>
    </submittedName>
</protein>
<feature type="region of interest" description="Disordered" evidence="1">
    <location>
        <begin position="1"/>
        <end position="79"/>
    </location>
</feature>
<name>A0A6A6VCV4_9PLEO</name>
<accession>A0A6A6VCV4</accession>
<dbReference type="EMBL" id="MU006572">
    <property type="protein sequence ID" value="KAF2747549.1"/>
    <property type="molecule type" value="Genomic_DNA"/>
</dbReference>
<feature type="compositionally biased region" description="Basic and acidic residues" evidence="1">
    <location>
        <begin position="14"/>
        <end position="35"/>
    </location>
</feature>
<feature type="compositionally biased region" description="Polar residues" evidence="1">
    <location>
        <begin position="61"/>
        <end position="79"/>
    </location>
</feature>
<gene>
    <name evidence="2" type="ORF">M011DRAFT_467614</name>
</gene>
<organism evidence="2 3">
    <name type="scientific">Sporormia fimetaria CBS 119925</name>
    <dbReference type="NCBI Taxonomy" id="1340428"/>
    <lineage>
        <taxon>Eukaryota</taxon>
        <taxon>Fungi</taxon>
        <taxon>Dikarya</taxon>
        <taxon>Ascomycota</taxon>
        <taxon>Pezizomycotina</taxon>
        <taxon>Dothideomycetes</taxon>
        <taxon>Pleosporomycetidae</taxon>
        <taxon>Pleosporales</taxon>
        <taxon>Sporormiaceae</taxon>
        <taxon>Sporormia</taxon>
    </lineage>
</organism>
<sequence length="79" mass="8568">MSGVNHPRAPWRPEQVKRASREDFPDDREFHDSGLKKGVGSTTQDDSDPAHTEGNLKTAGTDATSSSLEQKTGSRMGNV</sequence>
<reference evidence="2" key="1">
    <citation type="journal article" date="2020" name="Stud. Mycol.">
        <title>101 Dothideomycetes genomes: a test case for predicting lifestyles and emergence of pathogens.</title>
        <authorList>
            <person name="Haridas S."/>
            <person name="Albert R."/>
            <person name="Binder M."/>
            <person name="Bloem J."/>
            <person name="Labutti K."/>
            <person name="Salamov A."/>
            <person name="Andreopoulos B."/>
            <person name="Baker S."/>
            <person name="Barry K."/>
            <person name="Bills G."/>
            <person name="Bluhm B."/>
            <person name="Cannon C."/>
            <person name="Castanera R."/>
            <person name="Culley D."/>
            <person name="Daum C."/>
            <person name="Ezra D."/>
            <person name="Gonzalez J."/>
            <person name="Henrissat B."/>
            <person name="Kuo A."/>
            <person name="Liang C."/>
            <person name="Lipzen A."/>
            <person name="Lutzoni F."/>
            <person name="Magnuson J."/>
            <person name="Mondo S."/>
            <person name="Nolan M."/>
            <person name="Ohm R."/>
            <person name="Pangilinan J."/>
            <person name="Park H.-J."/>
            <person name="Ramirez L."/>
            <person name="Alfaro M."/>
            <person name="Sun H."/>
            <person name="Tritt A."/>
            <person name="Yoshinaga Y."/>
            <person name="Zwiers L.-H."/>
            <person name="Turgeon B."/>
            <person name="Goodwin S."/>
            <person name="Spatafora J."/>
            <person name="Crous P."/>
            <person name="Grigoriev I."/>
        </authorList>
    </citation>
    <scope>NUCLEOTIDE SEQUENCE</scope>
    <source>
        <strain evidence="2">CBS 119925</strain>
    </source>
</reference>
<keyword evidence="3" id="KW-1185">Reference proteome</keyword>
<evidence type="ECO:0000256" key="1">
    <source>
        <dbReference type="SAM" id="MobiDB-lite"/>
    </source>
</evidence>